<evidence type="ECO:0000313" key="2">
    <source>
        <dbReference type="EMBL" id="PRD17266.1"/>
    </source>
</evidence>
<dbReference type="RefSeq" id="WP_105590865.1">
    <property type="nucleotide sequence ID" value="NZ_PDET01000001.1"/>
</dbReference>
<gene>
    <name evidence="2" type="ORF">CQW29_01115</name>
</gene>
<keyword evidence="3" id="KW-1185">Reference proteome</keyword>
<accession>A0A2S9IHJ8</accession>
<dbReference type="InterPro" id="IPR048851">
    <property type="entry name" value="PaaA2_dom"/>
</dbReference>
<comment type="caution">
    <text evidence="2">The sequence shown here is derived from an EMBL/GenBank/DDBJ whole genome shotgun (WGS) entry which is preliminary data.</text>
</comment>
<dbReference type="EMBL" id="PDET01000001">
    <property type="protein sequence ID" value="PRD17266.1"/>
    <property type="molecule type" value="Genomic_DNA"/>
</dbReference>
<reference evidence="2 3" key="1">
    <citation type="submission" date="2017-10" db="EMBL/GenBank/DDBJ databases">
        <title>Draft genome of two endophytic bacteria isolated from 'guarana' Paullinia cupana (Mart.) Ducke.</title>
        <authorList>
            <person name="Siqueira K.A."/>
            <person name="Liotti R.G."/>
            <person name="Mendes T.A."/>
            <person name="Soares M.A."/>
        </authorList>
    </citation>
    <scope>NUCLEOTIDE SEQUENCE [LARGE SCALE GENOMIC DNA]</scope>
    <source>
        <strain evidence="2 3">342</strain>
    </source>
</reference>
<feature type="domain" description="Stability determinant" evidence="1">
    <location>
        <begin position="17"/>
        <end position="47"/>
    </location>
</feature>
<dbReference type="AlphaFoldDB" id="A0A2S9IHJ8"/>
<dbReference type="Gene3D" id="6.20.450.20">
    <property type="match status" value="1"/>
</dbReference>
<proteinExistence type="predicted"/>
<evidence type="ECO:0000313" key="3">
    <source>
        <dbReference type="Proteomes" id="UP000239181"/>
    </source>
</evidence>
<organism evidence="2 3">
    <name type="scientific">Pantoea coffeiphila</name>
    <dbReference type="NCBI Taxonomy" id="1465635"/>
    <lineage>
        <taxon>Bacteria</taxon>
        <taxon>Pseudomonadati</taxon>
        <taxon>Pseudomonadota</taxon>
        <taxon>Gammaproteobacteria</taxon>
        <taxon>Enterobacterales</taxon>
        <taxon>Erwiniaceae</taxon>
        <taxon>Pantoea</taxon>
    </lineage>
</organism>
<dbReference type="Pfam" id="PF21217">
    <property type="entry name" value="PaaA2"/>
    <property type="match status" value="1"/>
</dbReference>
<sequence>MTLKQTDILSQHQVHQQAEDYDRWFSEQVQQALNDPRPALPHDEAMAKLEAMLKEKRTLRARRAAG</sequence>
<name>A0A2S9IHJ8_9GAMM</name>
<evidence type="ECO:0000259" key="1">
    <source>
        <dbReference type="Pfam" id="PF21217"/>
    </source>
</evidence>
<dbReference type="OrthoDB" id="3174560at2"/>
<protein>
    <submittedName>
        <fullName evidence="2">Stability determinant</fullName>
    </submittedName>
</protein>
<dbReference type="Proteomes" id="UP000239181">
    <property type="component" value="Unassembled WGS sequence"/>
</dbReference>